<evidence type="ECO:0000259" key="10">
    <source>
        <dbReference type="Pfam" id="PF00155"/>
    </source>
</evidence>
<evidence type="ECO:0000256" key="5">
    <source>
        <dbReference type="ARBA" id="ARBA00022573"/>
    </source>
</evidence>
<comment type="catalytic activity">
    <reaction evidence="9">
        <text>O-phospho-L-threonine + H(+) = (R)-1-aminopropan-2-yl phosphate + CO2</text>
        <dbReference type="Rhea" id="RHEA:11492"/>
        <dbReference type="ChEBI" id="CHEBI:15378"/>
        <dbReference type="ChEBI" id="CHEBI:16526"/>
        <dbReference type="ChEBI" id="CHEBI:58563"/>
        <dbReference type="ChEBI" id="CHEBI:58675"/>
        <dbReference type="EC" id="4.1.1.81"/>
    </reaction>
</comment>
<comment type="cofactor">
    <cofactor evidence="1">
        <name>pyridoxal 5'-phosphate</name>
        <dbReference type="ChEBI" id="CHEBI:597326"/>
    </cofactor>
</comment>
<dbReference type="PANTHER" id="PTHR42885">
    <property type="entry name" value="HISTIDINOL-PHOSPHATE AMINOTRANSFERASE-RELATED"/>
    <property type="match status" value="1"/>
</dbReference>
<dbReference type="OrthoDB" id="9799304at2"/>
<dbReference type="InterPro" id="IPR005860">
    <property type="entry name" value="CobD"/>
</dbReference>
<sequence length="341" mass="36763">MGAPAVLRQPVHGGDLSGLRQAHAGDWIDLSTGINPFAWPVPELPTEAWTRLPSSDDMTALLQAARQAYGAPAEAGIVAVPGTQAAIQLLPRLFARPQGVVRIGILGPTYGEHAHVWRSMGHDVVEIDGVPGSLQGFDVLLAVNPNNPDGRGLGLPLLRRWHEDLAARGGWLILDEAFADVVPEVSFCAEAGKPGLVILRSFGKFFGLAGLRLGFVLGPEIVTGAIRVTAGPWAVSGPALQIGCAALSDTQWQVGMRDELRARARRFDQSMRERGIHVLGGTSLFRLAKIADAASFAAALRGRGIHVRVFDYEPQWMRFGLPADEAEFWRRFVLALSELRG</sequence>
<dbReference type="PROSITE" id="PS00105">
    <property type="entry name" value="AA_TRANSFER_CLASS_1"/>
    <property type="match status" value="1"/>
</dbReference>
<organism evidence="11 12">
    <name type="scientific">Ferrovibrio terrae</name>
    <dbReference type="NCBI Taxonomy" id="2594003"/>
    <lineage>
        <taxon>Bacteria</taxon>
        <taxon>Pseudomonadati</taxon>
        <taxon>Pseudomonadota</taxon>
        <taxon>Alphaproteobacteria</taxon>
        <taxon>Rhodospirillales</taxon>
        <taxon>Rhodospirillaceae</taxon>
        <taxon>Ferrovibrio</taxon>
    </lineage>
</organism>
<dbReference type="InterPro" id="IPR004839">
    <property type="entry name" value="Aminotransferase_I/II_large"/>
</dbReference>
<evidence type="ECO:0000313" key="12">
    <source>
        <dbReference type="Proteomes" id="UP000317496"/>
    </source>
</evidence>
<comment type="pathway">
    <text evidence="3">Cofactor biosynthesis; adenosylcobalamin biosynthesis.</text>
</comment>
<name>A0A516H7U0_9PROT</name>
<keyword evidence="6" id="KW-0663">Pyridoxal phosphate</keyword>
<dbReference type="KEGG" id="fer:FNB15_19015"/>
<protein>
    <recommendedName>
        <fullName evidence="4">threonine-phosphate decarboxylase</fullName>
        <ecNumber evidence="4">4.1.1.81</ecNumber>
    </recommendedName>
    <alternativeName>
        <fullName evidence="8">L-threonine-O-3-phosphate decarboxylase</fullName>
    </alternativeName>
</protein>
<dbReference type="Gene3D" id="3.40.640.10">
    <property type="entry name" value="Type I PLP-dependent aspartate aminotransferase-like (Major domain)"/>
    <property type="match status" value="1"/>
</dbReference>
<keyword evidence="5" id="KW-0169">Cobalamin biosynthesis</keyword>
<keyword evidence="7 11" id="KW-0456">Lyase</keyword>
<dbReference type="InterPro" id="IPR004838">
    <property type="entry name" value="NHTrfase_class1_PyrdxlP-BS"/>
</dbReference>
<dbReference type="EMBL" id="CP041636">
    <property type="protein sequence ID" value="QDO99833.1"/>
    <property type="molecule type" value="Genomic_DNA"/>
</dbReference>
<evidence type="ECO:0000256" key="7">
    <source>
        <dbReference type="ARBA" id="ARBA00023239"/>
    </source>
</evidence>
<evidence type="ECO:0000256" key="1">
    <source>
        <dbReference type="ARBA" id="ARBA00001933"/>
    </source>
</evidence>
<dbReference type="NCBIfam" id="TIGR01140">
    <property type="entry name" value="L_thr_O3P_dcar"/>
    <property type="match status" value="1"/>
</dbReference>
<evidence type="ECO:0000313" key="11">
    <source>
        <dbReference type="EMBL" id="QDO99833.1"/>
    </source>
</evidence>
<accession>A0A516H7U0</accession>
<dbReference type="InterPro" id="IPR015422">
    <property type="entry name" value="PyrdxlP-dep_Trfase_small"/>
</dbReference>
<reference evidence="11 12" key="1">
    <citation type="submission" date="2019-07" db="EMBL/GenBank/DDBJ databases">
        <title>Genome sequencing for Ferrovibrio sp. K5.</title>
        <authorList>
            <person name="Park S.-J."/>
        </authorList>
    </citation>
    <scope>NUCLEOTIDE SEQUENCE [LARGE SCALE GENOMIC DNA]</scope>
    <source>
        <strain evidence="11 12">K5</strain>
    </source>
</reference>
<evidence type="ECO:0000256" key="3">
    <source>
        <dbReference type="ARBA" id="ARBA00004953"/>
    </source>
</evidence>
<evidence type="ECO:0000256" key="6">
    <source>
        <dbReference type="ARBA" id="ARBA00022898"/>
    </source>
</evidence>
<feature type="domain" description="Aminotransferase class I/classII large" evidence="10">
    <location>
        <begin position="47"/>
        <end position="322"/>
    </location>
</feature>
<dbReference type="CDD" id="cd00609">
    <property type="entry name" value="AAT_like"/>
    <property type="match status" value="1"/>
</dbReference>
<dbReference type="GO" id="GO:0048472">
    <property type="term" value="F:threonine-phosphate decarboxylase activity"/>
    <property type="evidence" value="ECO:0007669"/>
    <property type="project" value="UniProtKB-EC"/>
</dbReference>
<evidence type="ECO:0000256" key="9">
    <source>
        <dbReference type="ARBA" id="ARBA00048531"/>
    </source>
</evidence>
<gene>
    <name evidence="11" type="ORF">FNB15_19015</name>
</gene>
<dbReference type="Pfam" id="PF00155">
    <property type="entry name" value="Aminotran_1_2"/>
    <property type="match status" value="1"/>
</dbReference>
<proteinExistence type="predicted"/>
<dbReference type="InterPro" id="IPR015424">
    <property type="entry name" value="PyrdxlP-dep_Trfase"/>
</dbReference>
<evidence type="ECO:0000256" key="4">
    <source>
        <dbReference type="ARBA" id="ARBA00012285"/>
    </source>
</evidence>
<comment type="function">
    <text evidence="2">Decarboxylates L-threonine-O-3-phosphate to yield (R)-1-amino-2-propanol O-2-phosphate, the precursor for the linkage between the nucleotide loop and the corrin ring in cobalamin.</text>
</comment>
<dbReference type="UniPathway" id="UPA00148"/>
<evidence type="ECO:0000256" key="8">
    <source>
        <dbReference type="ARBA" id="ARBA00029996"/>
    </source>
</evidence>
<dbReference type="GO" id="GO:0009236">
    <property type="term" value="P:cobalamin biosynthetic process"/>
    <property type="evidence" value="ECO:0007669"/>
    <property type="project" value="UniProtKB-UniPathway"/>
</dbReference>
<dbReference type="AlphaFoldDB" id="A0A516H7U0"/>
<dbReference type="EC" id="4.1.1.81" evidence="4"/>
<dbReference type="InterPro" id="IPR015421">
    <property type="entry name" value="PyrdxlP-dep_Trfase_major"/>
</dbReference>
<evidence type="ECO:0000256" key="2">
    <source>
        <dbReference type="ARBA" id="ARBA00003444"/>
    </source>
</evidence>
<dbReference type="SUPFAM" id="SSF53383">
    <property type="entry name" value="PLP-dependent transferases"/>
    <property type="match status" value="1"/>
</dbReference>
<dbReference type="Gene3D" id="3.90.1150.10">
    <property type="entry name" value="Aspartate Aminotransferase, domain 1"/>
    <property type="match status" value="1"/>
</dbReference>
<dbReference type="PANTHER" id="PTHR42885:SF1">
    <property type="entry name" value="THREONINE-PHOSPHATE DECARBOXYLASE"/>
    <property type="match status" value="1"/>
</dbReference>
<dbReference type="GO" id="GO:0030170">
    <property type="term" value="F:pyridoxal phosphate binding"/>
    <property type="evidence" value="ECO:0007669"/>
    <property type="project" value="InterPro"/>
</dbReference>
<keyword evidence="12" id="KW-1185">Reference proteome</keyword>
<dbReference type="Proteomes" id="UP000317496">
    <property type="component" value="Chromosome"/>
</dbReference>